<evidence type="ECO:0000256" key="1">
    <source>
        <dbReference type="SAM" id="MobiDB-lite"/>
    </source>
</evidence>
<accession>A0ABV6BZ15</accession>
<dbReference type="Gene3D" id="3.30.10.20">
    <property type="match status" value="4"/>
</dbReference>
<reference evidence="4 5" key="1">
    <citation type="submission" date="2024-09" db="EMBL/GenBank/DDBJ databases">
        <authorList>
            <person name="Sun Q."/>
            <person name="Mori K."/>
        </authorList>
    </citation>
    <scope>NUCLEOTIDE SEQUENCE [LARGE SCALE GENOMIC DNA]</scope>
    <source>
        <strain evidence="4 5">JCM 15389</strain>
    </source>
</reference>
<sequence length="318" mass="31811">APATAAGVVAPAPAEDPVPAPLPPGRRRRGWLIAAALLVVLAALAGVGVWRSGVLLPRHRLVSLVGRPETQAARVVRAEGLRLRVLRRRYQVESLAGDVLREIPAPGTWLRQGATVAVVVSLGPPLVSVPDLGSVSGGCSAVVALLDAHRLRGSCREASSTTVPAGRVLRWSPTGRAPEGSTVSVVVSSGPPLVAVPSLAGISSCAGVASALQAAGLRAACSTQPSLAQPAGAVLSESPTGRAPAGSTVTVVLSSGPPPVTVPNVENDVPLPQAVTELQGAGLVVGPVYGPGGGVVFHTSPGPGQVVPRGTVVTVYTQ</sequence>
<feature type="transmembrane region" description="Helical" evidence="2">
    <location>
        <begin position="31"/>
        <end position="50"/>
    </location>
</feature>
<dbReference type="EMBL" id="JBHLYQ010000003">
    <property type="protein sequence ID" value="MFC0080674.1"/>
    <property type="molecule type" value="Genomic_DNA"/>
</dbReference>
<feature type="domain" description="PASTA" evidence="3">
    <location>
        <begin position="190"/>
        <end position="255"/>
    </location>
</feature>
<comment type="caution">
    <text evidence="4">The sequence shown here is derived from an EMBL/GenBank/DDBJ whole genome shotgun (WGS) entry which is preliminary data.</text>
</comment>
<feature type="non-terminal residue" evidence="4">
    <location>
        <position position="1"/>
    </location>
</feature>
<dbReference type="Pfam" id="PF03793">
    <property type="entry name" value="PASTA"/>
    <property type="match status" value="2"/>
</dbReference>
<feature type="region of interest" description="Disordered" evidence="1">
    <location>
        <begin position="1"/>
        <end position="21"/>
    </location>
</feature>
<feature type="compositionally biased region" description="Low complexity" evidence="1">
    <location>
        <begin position="1"/>
        <end position="13"/>
    </location>
</feature>
<name>A0ABV6BZ15_9ACTN</name>
<gene>
    <name evidence="4" type="ORF">ACFFRE_00700</name>
</gene>
<organism evidence="4 5">
    <name type="scientific">Aciditerrimonas ferrireducens</name>
    <dbReference type="NCBI Taxonomy" id="667306"/>
    <lineage>
        <taxon>Bacteria</taxon>
        <taxon>Bacillati</taxon>
        <taxon>Actinomycetota</taxon>
        <taxon>Acidimicrobiia</taxon>
        <taxon>Acidimicrobiales</taxon>
        <taxon>Acidimicrobiaceae</taxon>
        <taxon>Aciditerrimonas</taxon>
    </lineage>
</organism>
<evidence type="ECO:0000313" key="5">
    <source>
        <dbReference type="Proteomes" id="UP001589788"/>
    </source>
</evidence>
<dbReference type="CDD" id="cd06577">
    <property type="entry name" value="PASTA_pknB"/>
    <property type="match status" value="2"/>
</dbReference>
<dbReference type="RefSeq" id="WP_377787109.1">
    <property type="nucleotide sequence ID" value="NZ_JBHLYQ010000003.1"/>
</dbReference>
<keyword evidence="5" id="KW-1185">Reference proteome</keyword>
<evidence type="ECO:0000256" key="2">
    <source>
        <dbReference type="SAM" id="Phobius"/>
    </source>
</evidence>
<evidence type="ECO:0000313" key="4">
    <source>
        <dbReference type="EMBL" id="MFC0080674.1"/>
    </source>
</evidence>
<evidence type="ECO:0000259" key="3">
    <source>
        <dbReference type="PROSITE" id="PS51178"/>
    </source>
</evidence>
<dbReference type="Proteomes" id="UP001589788">
    <property type="component" value="Unassembled WGS sequence"/>
</dbReference>
<feature type="domain" description="PASTA" evidence="3">
    <location>
        <begin position="256"/>
        <end position="318"/>
    </location>
</feature>
<keyword evidence="2" id="KW-1133">Transmembrane helix</keyword>
<keyword evidence="2" id="KW-0812">Transmembrane</keyword>
<keyword evidence="2" id="KW-0472">Membrane</keyword>
<proteinExistence type="predicted"/>
<protein>
    <submittedName>
        <fullName evidence="4">PASTA domain-containing protein</fullName>
    </submittedName>
</protein>
<dbReference type="SMART" id="SM00740">
    <property type="entry name" value="PASTA"/>
    <property type="match status" value="4"/>
</dbReference>
<dbReference type="PROSITE" id="PS51178">
    <property type="entry name" value="PASTA"/>
    <property type="match status" value="2"/>
</dbReference>
<dbReference type="InterPro" id="IPR005543">
    <property type="entry name" value="PASTA_dom"/>
</dbReference>